<protein>
    <submittedName>
        <fullName evidence="7">LysR family transcriptional regulator</fullName>
    </submittedName>
</protein>
<evidence type="ECO:0000256" key="3">
    <source>
        <dbReference type="ARBA" id="ARBA00023125"/>
    </source>
</evidence>
<comment type="similarity">
    <text evidence="1">Belongs to the LysR transcriptional regulatory family.</text>
</comment>
<name>A0A2S2CVT5_9PROT</name>
<dbReference type="Proteomes" id="UP000245629">
    <property type="component" value="Chromosome 3"/>
</dbReference>
<accession>A0A2S2CVT5</accession>
<dbReference type="InterPro" id="IPR050950">
    <property type="entry name" value="HTH-type_LysR_regulators"/>
</dbReference>
<evidence type="ECO:0000256" key="5">
    <source>
        <dbReference type="SAM" id="MobiDB-lite"/>
    </source>
</evidence>
<dbReference type="InterPro" id="IPR036388">
    <property type="entry name" value="WH-like_DNA-bd_sf"/>
</dbReference>
<feature type="region of interest" description="Disordered" evidence="5">
    <location>
        <begin position="314"/>
        <end position="339"/>
    </location>
</feature>
<reference evidence="8" key="1">
    <citation type="submission" date="2018-05" db="EMBL/GenBank/DDBJ databases">
        <title>Azospirillum thermophila sp. nov., a novel isolated from hot spring.</title>
        <authorList>
            <person name="Zhao Z."/>
        </authorList>
    </citation>
    <scope>NUCLEOTIDE SEQUENCE [LARGE SCALE GENOMIC DNA]</scope>
    <source>
        <strain evidence="8">CFH 70021</strain>
    </source>
</reference>
<dbReference type="PANTHER" id="PTHR30419:SF8">
    <property type="entry name" value="NITROGEN ASSIMILATION TRANSCRIPTIONAL ACTIVATOR-RELATED"/>
    <property type="match status" value="1"/>
</dbReference>
<evidence type="ECO:0000256" key="4">
    <source>
        <dbReference type="ARBA" id="ARBA00023163"/>
    </source>
</evidence>
<dbReference type="KEGG" id="azz:DEW08_20815"/>
<dbReference type="SUPFAM" id="SSF46785">
    <property type="entry name" value="Winged helix' DNA-binding domain"/>
    <property type="match status" value="1"/>
</dbReference>
<dbReference type="GO" id="GO:0005829">
    <property type="term" value="C:cytosol"/>
    <property type="evidence" value="ECO:0007669"/>
    <property type="project" value="TreeGrafter"/>
</dbReference>
<dbReference type="Gene3D" id="1.10.10.10">
    <property type="entry name" value="Winged helix-like DNA-binding domain superfamily/Winged helix DNA-binding domain"/>
    <property type="match status" value="1"/>
</dbReference>
<organism evidence="7 8">
    <name type="scientific">Azospirillum thermophilum</name>
    <dbReference type="NCBI Taxonomy" id="2202148"/>
    <lineage>
        <taxon>Bacteria</taxon>
        <taxon>Pseudomonadati</taxon>
        <taxon>Pseudomonadota</taxon>
        <taxon>Alphaproteobacteria</taxon>
        <taxon>Rhodospirillales</taxon>
        <taxon>Azospirillaceae</taxon>
        <taxon>Azospirillum</taxon>
    </lineage>
</organism>
<evidence type="ECO:0000313" key="7">
    <source>
        <dbReference type="EMBL" id="AWK88505.1"/>
    </source>
</evidence>
<sequence>MGCNTRFRRGPQRRRFMDEQRIIYLYETARAGSIRGAADRLQVNASTISRQIALLEQEVGITLLERLARGVRPTEAGRMLIDYHAGQRIAQADVLAKIQELNALTRGTVQLVVGEGFISDLLSGPLQEFCRNYPGLALSIEIMATDGIIRAITEDEAQIGLVFNPPFDERLNTISRISSSICAIVPAGHPLTRLGRRPALEDLLCYPMAALKPTFGVQRVINHALEQERLRLRPTISTNSFTLLRRFVTSQLGIVLMPAFVAVQELEEGLVQALPVASDILNAGEIHIVTRHGRQLPPSALCLLSHLRSHLKAFGPDRRRGTGRGRITAPRESGPAAGS</sequence>
<dbReference type="GO" id="GO:0003700">
    <property type="term" value="F:DNA-binding transcription factor activity"/>
    <property type="evidence" value="ECO:0007669"/>
    <property type="project" value="InterPro"/>
</dbReference>
<evidence type="ECO:0000256" key="1">
    <source>
        <dbReference type="ARBA" id="ARBA00009437"/>
    </source>
</evidence>
<dbReference type="Gene3D" id="3.40.190.290">
    <property type="match status" value="1"/>
</dbReference>
<keyword evidence="3" id="KW-0238">DNA-binding</keyword>
<evidence type="ECO:0000259" key="6">
    <source>
        <dbReference type="PROSITE" id="PS50931"/>
    </source>
</evidence>
<evidence type="ECO:0000313" key="8">
    <source>
        <dbReference type="Proteomes" id="UP000245629"/>
    </source>
</evidence>
<dbReference type="EMBL" id="CP029354">
    <property type="protein sequence ID" value="AWK88505.1"/>
    <property type="molecule type" value="Genomic_DNA"/>
</dbReference>
<feature type="domain" description="HTH lysR-type" evidence="6">
    <location>
        <begin position="17"/>
        <end position="74"/>
    </location>
</feature>
<dbReference type="OrthoDB" id="5297263at2"/>
<dbReference type="SUPFAM" id="SSF53850">
    <property type="entry name" value="Periplasmic binding protein-like II"/>
    <property type="match status" value="1"/>
</dbReference>
<dbReference type="InterPro" id="IPR036390">
    <property type="entry name" value="WH_DNA-bd_sf"/>
</dbReference>
<dbReference type="Pfam" id="PF00126">
    <property type="entry name" value="HTH_1"/>
    <property type="match status" value="1"/>
</dbReference>
<dbReference type="PROSITE" id="PS50931">
    <property type="entry name" value="HTH_LYSR"/>
    <property type="match status" value="1"/>
</dbReference>
<dbReference type="PANTHER" id="PTHR30419">
    <property type="entry name" value="HTH-TYPE TRANSCRIPTIONAL REGULATOR YBHD"/>
    <property type="match status" value="1"/>
</dbReference>
<dbReference type="InterPro" id="IPR005119">
    <property type="entry name" value="LysR_subst-bd"/>
</dbReference>
<keyword evidence="8" id="KW-1185">Reference proteome</keyword>
<dbReference type="GO" id="GO:0003677">
    <property type="term" value="F:DNA binding"/>
    <property type="evidence" value="ECO:0007669"/>
    <property type="project" value="UniProtKB-KW"/>
</dbReference>
<dbReference type="AlphaFoldDB" id="A0A2S2CVT5"/>
<evidence type="ECO:0000256" key="2">
    <source>
        <dbReference type="ARBA" id="ARBA00023015"/>
    </source>
</evidence>
<proteinExistence type="inferred from homology"/>
<keyword evidence="4" id="KW-0804">Transcription</keyword>
<dbReference type="InterPro" id="IPR000847">
    <property type="entry name" value="LysR_HTH_N"/>
</dbReference>
<gene>
    <name evidence="7" type="ORF">DEW08_20815</name>
</gene>
<keyword evidence="2" id="KW-0805">Transcription regulation</keyword>
<dbReference type="Pfam" id="PF03466">
    <property type="entry name" value="LysR_substrate"/>
    <property type="match status" value="1"/>
</dbReference>